<dbReference type="STRING" id="1355015.LK06_020625"/>
<dbReference type="GO" id="GO:0022857">
    <property type="term" value="F:transmembrane transporter activity"/>
    <property type="evidence" value="ECO:0007669"/>
    <property type="project" value="InterPro"/>
</dbReference>
<gene>
    <name evidence="8" type="ORF">LK07_21780</name>
</gene>
<evidence type="ECO:0000256" key="7">
    <source>
        <dbReference type="SAM" id="Phobius"/>
    </source>
</evidence>
<dbReference type="PANTHER" id="PTHR43370:SF1">
    <property type="entry name" value="GUANOSINE ABC TRANSPORTER PERMEASE PROTEIN NUPQ"/>
    <property type="match status" value="1"/>
</dbReference>
<feature type="transmembrane region" description="Helical" evidence="7">
    <location>
        <begin position="302"/>
        <end position="328"/>
    </location>
</feature>
<dbReference type="CDD" id="cd06580">
    <property type="entry name" value="TM_PBP1_transp_TpRbsC_like"/>
    <property type="match status" value="1"/>
</dbReference>
<dbReference type="AlphaFoldDB" id="A0A221P204"/>
<protein>
    <submittedName>
        <fullName evidence="8">ABC transporter permease</fullName>
    </submittedName>
</protein>
<keyword evidence="4 7" id="KW-1133">Transmembrane helix</keyword>
<dbReference type="RefSeq" id="WP_039652935.1">
    <property type="nucleotide sequence ID" value="NZ_CP021080.1"/>
</dbReference>
<feature type="transmembrane region" description="Helical" evidence="7">
    <location>
        <begin position="397"/>
        <end position="415"/>
    </location>
</feature>
<dbReference type="OrthoDB" id="9792579at2"/>
<feature type="transmembrane region" description="Helical" evidence="7">
    <location>
        <begin position="59"/>
        <end position="78"/>
    </location>
</feature>
<name>A0A221P204_9ACTN</name>
<dbReference type="EMBL" id="CP022433">
    <property type="protein sequence ID" value="ASN26207.1"/>
    <property type="molecule type" value="Genomic_DNA"/>
</dbReference>
<dbReference type="Proteomes" id="UP000031501">
    <property type="component" value="Chromosome"/>
</dbReference>
<accession>A0A221P204</accession>
<keyword evidence="3 7" id="KW-0812">Transmembrane</keyword>
<feature type="transmembrane region" description="Helical" evidence="7">
    <location>
        <begin position="84"/>
        <end position="103"/>
    </location>
</feature>
<reference evidence="8 9" key="1">
    <citation type="submission" date="2017-07" db="EMBL/GenBank/DDBJ databases">
        <title>Genome sequence of Streptomyces pluripotens MUSC 137T.</title>
        <authorList>
            <person name="Ser H.-L."/>
            <person name="Lee L.-H."/>
        </authorList>
    </citation>
    <scope>NUCLEOTIDE SEQUENCE [LARGE SCALE GENOMIC DNA]</scope>
    <source>
        <strain evidence="8 9">MUSC 137</strain>
    </source>
</reference>
<evidence type="ECO:0000256" key="5">
    <source>
        <dbReference type="ARBA" id="ARBA00023136"/>
    </source>
</evidence>
<feature type="transmembrane region" description="Helical" evidence="7">
    <location>
        <begin position="110"/>
        <end position="132"/>
    </location>
</feature>
<evidence type="ECO:0000256" key="3">
    <source>
        <dbReference type="ARBA" id="ARBA00022692"/>
    </source>
</evidence>
<keyword evidence="9" id="KW-1185">Reference proteome</keyword>
<feature type="transmembrane region" description="Helical" evidence="7">
    <location>
        <begin position="208"/>
        <end position="237"/>
    </location>
</feature>
<evidence type="ECO:0000256" key="4">
    <source>
        <dbReference type="ARBA" id="ARBA00022989"/>
    </source>
</evidence>
<feature type="transmembrane region" description="Helical" evidence="7">
    <location>
        <begin position="365"/>
        <end position="385"/>
    </location>
</feature>
<dbReference type="GO" id="GO:0005886">
    <property type="term" value="C:plasma membrane"/>
    <property type="evidence" value="ECO:0007669"/>
    <property type="project" value="UniProtKB-SubCell"/>
</dbReference>
<evidence type="ECO:0000256" key="6">
    <source>
        <dbReference type="SAM" id="MobiDB-lite"/>
    </source>
</evidence>
<evidence type="ECO:0000256" key="1">
    <source>
        <dbReference type="ARBA" id="ARBA00004651"/>
    </source>
</evidence>
<feature type="region of interest" description="Disordered" evidence="6">
    <location>
        <begin position="1"/>
        <end position="25"/>
    </location>
</feature>
<dbReference type="InterPro" id="IPR001851">
    <property type="entry name" value="ABC_transp_permease"/>
</dbReference>
<evidence type="ECO:0000313" key="9">
    <source>
        <dbReference type="Proteomes" id="UP000031501"/>
    </source>
</evidence>
<organism evidence="8 9">
    <name type="scientific">Streptomyces pluripotens</name>
    <dbReference type="NCBI Taxonomy" id="1355015"/>
    <lineage>
        <taxon>Bacteria</taxon>
        <taxon>Bacillati</taxon>
        <taxon>Actinomycetota</taxon>
        <taxon>Actinomycetes</taxon>
        <taxon>Kitasatosporales</taxon>
        <taxon>Streptomycetaceae</taxon>
        <taxon>Streptomyces</taxon>
    </lineage>
</organism>
<comment type="subcellular location">
    <subcellularLocation>
        <location evidence="1">Cell membrane</location>
        <topology evidence="1">Multi-pass membrane protein</topology>
    </subcellularLocation>
</comment>
<keyword evidence="5 7" id="KW-0472">Membrane</keyword>
<feature type="transmembrane region" description="Helical" evidence="7">
    <location>
        <begin position="268"/>
        <end position="290"/>
    </location>
</feature>
<dbReference type="KEGG" id="splu:LK06_020625"/>
<dbReference type="PANTHER" id="PTHR43370">
    <property type="entry name" value="SUGAR ABC TRANSPORTER INTEGRAL MEMBRANE PROTEIN-RELATED"/>
    <property type="match status" value="1"/>
</dbReference>
<evidence type="ECO:0000256" key="2">
    <source>
        <dbReference type="ARBA" id="ARBA00022475"/>
    </source>
</evidence>
<keyword evidence="2" id="KW-1003">Cell membrane</keyword>
<evidence type="ECO:0000313" key="8">
    <source>
        <dbReference type="EMBL" id="ASN26207.1"/>
    </source>
</evidence>
<proteinExistence type="predicted"/>
<feature type="transmembrane region" description="Helical" evidence="7">
    <location>
        <begin position="340"/>
        <end position="358"/>
    </location>
</feature>
<feature type="transmembrane region" description="Helical" evidence="7">
    <location>
        <begin position="30"/>
        <end position="47"/>
    </location>
</feature>
<sequence length="429" mass="44605">MTATMTDTPPPAAPKADTASKRSGRSPGQILMLVSGALLLLAALRMVTGSNQLDSSGQVAAALALAVPIGLAGLGGLWSERSGVVNIGLEGMMILGTFGAGWIGWQTSPWLGLLCGIGFGVLGGLVHAVATVTFGVDHIVSGVAVNLLALGATQYLAKVFFAGGKAAEMGGNPKQSPPVDALPRVTVPGLSDGLSSIEKHHWFLVSDIAGILGGLITNVSVVTIIAAALFVGSWWVLWRTPFGLRLRSCGENPTAAESLGVNVYRYKYMAVAISGGLAGLGGAFLALVTSHTYLENQTGGRGYIGLAAMIFGNWRPGGVAMGAGLFGYSDALQLRNGGTTVHALLLLLVVLLVGLAGWKLYRRTSLWQGGISLFVGALVLVWYLFTDEVPSDFVGATPYVVTLLVLSLSAQRLRMPKADGMRYRKGQGK</sequence>
<dbReference type="Pfam" id="PF02653">
    <property type="entry name" value="BPD_transp_2"/>
    <property type="match status" value="1"/>
</dbReference>